<accession>A0ABD0PSA0</accession>
<protein>
    <submittedName>
        <fullName evidence="2">Uncharacterized protein</fullName>
    </submittedName>
</protein>
<dbReference type="EMBL" id="JAMKFB020000014">
    <property type="protein sequence ID" value="KAL0176675.1"/>
    <property type="molecule type" value="Genomic_DNA"/>
</dbReference>
<comment type="caution">
    <text evidence="2">The sequence shown here is derived from an EMBL/GenBank/DDBJ whole genome shotgun (WGS) entry which is preliminary data.</text>
</comment>
<name>A0ABD0PSA0_CIRMR</name>
<proteinExistence type="predicted"/>
<feature type="non-terminal residue" evidence="2">
    <location>
        <position position="1"/>
    </location>
</feature>
<evidence type="ECO:0000313" key="2">
    <source>
        <dbReference type="EMBL" id="KAL0176675.1"/>
    </source>
</evidence>
<evidence type="ECO:0000256" key="1">
    <source>
        <dbReference type="SAM" id="MobiDB-lite"/>
    </source>
</evidence>
<reference evidence="2 3" key="1">
    <citation type="submission" date="2024-05" db="EMBL/GenBank/DDBJ databases">
        <title>Genome sequencing and assembly of Indian major carp, Cirrhinus mrigala (Hamilton, 1822).</title>
        <authorList>
            <person name="Mohindra V."/>
            <person name="Chowdhury L.M."/>
            <person name="Lal K."/>
            <person name="Jena J.K."/>
        </authorList>
    </citation>
    <scope>NUCLEOTIDE SEQUENCE [LARGE SCALE GENOMIC DNA]</scope>
    <source>
        <strain evidence="2">CM1030</strain>
        <tissue evidence="2">Blood</tissue>
    </source>
</reference>
<organism evidence="2 3">
    <name type="scientific">Cirrhinus mrigala</name>
    <name type="common">Mrigala</name>
    <dbReference type="NCBI Taxonomy" id="683832"/>
    <lineage>
        <taxon>Eukaryota</taxon>
        <taxon>Metazoa</taxon>
        <taxon>Chordata</taxon>
        <taxon>Craniata</taxon>
        <taxon>Vertebrata</taxon>
        <taxon>Euteleostomi</taxon>
        <taxon>Actinopterygii</taxon>
        <taxon>Neopterygii</taxon>
        <taxon>Teleostei</taxon>
        <taxon>Ostariophysi</taxon>
        <taxon>Cypriniformes</taxon>
        <taxon>Cyprinidae</taxon>
        <taxon>Labeoninae</taxon>
        <taxon>Labeonini</taxon>
        <taxon>Cirrhinus</taxon>
    </lineage>
</organism>
<keyword evidence="3" id="KW-1185">Reference proteome</keyword>
<feature type="non-terminal residue" evidence="2">
    <location>
        <position position="90"/>
    </location>
</feature>
<sequence length="90" mass="10549">TQRRINRSPCEKIDPGTIPLPLMKPSAREYCSHTITQQPFHHRRPISDYNYYENYNVSEEGGTLPHHILTRSHNHLNATRRGRIRAQTSE</sequence>
<dbReference type="Proteomes" id="UP001529510">
    <property type="component" value="Unassembled WGS sequence"/>
</dbReference>
<feature type="region of interest" description="Disordered" evidence="1">
    <location>
        <begin position="1"/>
        <end position="21"/>
    </location>
</feature>
<dbReference type="AlphaFoldDB" id="A0ABD0PSA0"/>
<evidence type="ECO:0000313" key="3">
    <source>
        <dbReference type="Proteomes" id="UP001529510"/>
    </source>
</evidence>
<gene>
    <name evidence="2" type="ORF">M9458_029005</name>
</gene>